<keyword evidence="4" id="KW-0249">Electron transport</keyword>
<evidence type="ECO:0000256" key="5">
    <source>
        <dbReference type="ARBA" id="ARBA00023004"/>
    </source>
</evidence>
<organism evidence="9 10">
    <name type="scientific">Candidatus Nitrobium versatile</name>
    <dbReference type="NCBI Taxonomy" id="2884831"/>
    <lineage>
        <taxon>Bacteria</taxon>
        <taxon>Pseudomonadati</taxon>
        <taxon>Nitrospirota</taxon>
        <taxon>Nitrospiria</taxon>
        <taxon>Nitrospirales</taxon>
        <taxon>Nitrospiraceae</taxon>
        <taxon>Candidatus Nitrobium</taxon>
    </lineage>
</organism>
<dbReference type="PROSITE" id="PS51379">
    <property type="entry name" value="4FE4S_FER_2"/>
    <property type="match status" value="2"/>
</dbReference>
<proteinExistence type="predicted"/>
<sequence length="278" mass="30189">MQNTGTKKGSPGTRYMMILIGIALFLPPLAIIPQTAGEVNLCGSVCPRMFFILSPAGILEGFRNNMQAMWFGASLVGLILLTTFLMGRLWCSHLCPIGGTTELVSRGIPERLKTSFSFLHAPAFRYAYFIVFIAGMLAGIGGIACKLCNFRVVPFMAGSLFVPSYRTYLFSSVGLAGIATVSLTGFFARGGRGYCNLLCPVGALDSMVNYLSERLGFTRKVRTDLSKCNGCGKCIGECMVWALERSGNGKIKRDQASCMSCKECIHACPQEAIRYGRL</sequence>
<dbReference type="InterPro" id="IPR051684">
    <property type="entry name" value="Electron_Trans/Redox"/>
</dbReference>
<keyword evidence="6" id="KW-0411">Iron-sulfur</keyword>
<protein>
    <submittedName>
        <fullName evidence="9">4Fe-4S binding protein</fullName>
    </submittedName>
</protein>
<dbReference type="Proteomes" id="UP000705867">
    <property type="component" value="Unassembled WGS sequence"/>
</dbReference>
<feature type="domain" description="4Fe-4S ferredoxin-type" evidence="8">
    <location>
        <begin position="249"/>
        <end position="278"/>
    </location>
</feature>
<dbReference type="InterPro" id="IPR017896">
    <property type="entry name" value="4Fe4S_Fe-S-bd"/>
</dbReference>
<reference evidence="9" key="1">
    <citation type="journal article" date="2021" name="bioRxiv">
        <title>Unraveling nitrogen, sulfur and carbon metabolic pathways and microbial community transcriptional responses to substrate deprivation and toxicity stresses in a bioreactor mimicking anoxic brackish coastal sediment conditions.</title>
        <authorList>
            <person name="Martins P.D."/>
            <person name="Echeveste M.J."/>
            <person name="Arshad A."/>
            <person name="Kurth J."/>
            <person name="Ouboter H."/>
            <person name="Jetten M.S.M."/>
            <person name="Welte C.U."/>
        </authorList>
    </citation>
    <scope>NUCLEOTIDE SEQUENCE</scope>
    <source>
        <strain evidence="9">MAG_39</strain>
    </source>
</reference>
<evidence type="ECO:0000256" key="6">
    <source>
        <dbReference type="ARBA" id="ARBA00023014"/>
    </source>
</evidence>
<keyword evidence="5" id="KW-0408">Iron</keyword>
<evidence type="ECO:0000313" key="9">
    <source>
        <dbReference type="EMBL" id="MBZ0155338.1"/>
    </source>
</evidence>
<feature type="domain" description="4Fe-4S ferredoxin-type" evidence="8">
    <location>
        <begin position="219"/>
        <end position="248"/>
    </location>
</feature>
<name>A0A953J324_9BACT</name>
<evidence type="ECO:0000256" key="3">
    <source>
        <dbReference type="ARBA" id="ARBA00022723"/>
    </source>
</evidence>
<gene>
    <name evidence="9" type="ORF">K8I29_03875</name>
</gene>
<dbReference type="Gene3D" id="3.30.70.20">
    <property type="match status" value="2"/>
</dbReference>
<dbReference type="AlphaFoldDB" id="A0A953J324"/>
<dbReference type="PANTHER" id="PTHR30176">
    <property type="entry name" value="FERREDOXIN-TYPE PROTEIN NAPH"/>
    <property type="match status" value="1"/>
</dbReference>
<feature type="transmembrane region" description="Helical" evidence="7">
    <location>
        <begin position="168"/>
        <end position="188"/>
    </location>
</feature>
<dbReference type="EMBL" id="JAIOIV010000028">
    <property type="protein sequence ID" value="MBZ0155338.1"/>
    <property type="molecule type" value="Genomic_DNA"/>
</dbReference>
<evidence type="ECO:0000256" key="4">
    <source>
        <dbReference type="ARBA" id="ARBA00022982"/>
    </source>
</evidence>
<keyword evidence="2" id="KW-0004">4Fe-4S</keyword>
<dbReference type="PROSITE" id="PS00198">
    <property type="entry name" value="4FE4S_FER_1"/>
    <property type="match status" value="1"/>
</dbReference>
<reference evidence="9" key="2">
    <citation type="submission" date="2021-08" db="EMBL/GenBank/DDBJ databases">
        <authorList>
            <person name="Dalcin Martins P."/>
        </authorList>
    </citation>
    <scope>NUCLEOTIDE SEQUENCE</scope>
    <source>
        <strain evidence="9">MAG_39</strain>
    </source>
</reference>
<dbReference type="Pfam" id="PF12801">
    <property type="entry name" value="Fer4_5"/>
    <property type="match status" value="2"/>
</dbReference>
<dbReference type="GO" id="GO:0051539">
    <property type="term" value="F:4 iron, 4 sulfur cluster binding"/>
    <property type="evidence" value="ECO:0007669"/>
    <property type="project" value="UniProtKB-KW"/>
</dbReference>
<keyword evidence="7" id="KW-1133">Transmembrane helix</keyword>
<evidence type="ECO:0000256" key="1">
    <source>
        <dbReference type="ARBA" id="ARBA00022448"/>
    </source>
</evidence>
<dbReference type="InterPro" id="IPR017900">
    <property type="entry name" value="4Fe4S_Fe_S_CS"/>
</dbReference>
<dbReference type="GO" id="GO:0046872">
    <property type="term" value="F:metal ion binding"/>
    <property type="evidence" value="ECO:0007669"/>
    <property type="project" value="UniProtKB-KW"/>
</dbReference>
<dbReference type="SUPFAM" id="SSF54862">
    <property type="entry name" value="4Fe-4S ferredoxins"/>
    <property type="match status" value="1"/>
</dbReference>
<feature type="transmembrane region" description="Helical" evidence="7">
    <location>
        <begin position="70"/>
        <end position="90"/>
    </location>
</feature>
<dbReference type="Pfam" id="PF13187">
    <property type="entry name" value="Fer4_9"/>
    <property type="match status" value="1"/>
</dbReference>
<dbReference type="PANTHER" id="PTHR30176:SF3">
    <property type="entry name" value="FERREDOXIN-TYPE PROTEIN NAPH"/>
    <property type="match status" value="1"/>
</dbReference>
<evidence type="ECO:0000259" key="8">
    <source>
        <dbReference type="PROSITE" id="PS51379"/>
    </source>
</evidence>
<feature type="transmembrane region" description="Helical" evidence="7">
    <location>
        <begin position="12"/>
        <end position="32"/>
    </location>
</feature>
<keyword evidence="3" id="KW-0479">Metal-binding</keyword>
<dbReference type="GO" id="GO:0005886">
    <property type="term" value="C:plasma membrane"/>
    <property type="evidence" value="ECO:0007669"/>
    <property type="project" value="TreeGrafter"/>
</dbReference>
<comment type="caution">
    <text evidence="9">The sequence shown here is derived from an EMBL/GenBank/DDBJ whole genome shotgun (WGS) entry which is preliminary data.</text>
</comment>
<keyword evidence="7" id="KW-0472">Membrane</keyword>
<evidence type="ECO:0000256" key="2">
    <source>
        <dbReference type="ARBA" id="ARBA00022485"/>
    </source>
</evidence>
<evidence type="ECO:0000256" key="7">
    <source>
        <dbReference type="SAM" id="Phobius"/>
    </source>
</evidence>
<evidence type="ECO:0000313" key="10">
    <source>
        <dbReference type="Proteomes" id="UP000705867"/>
    </source>
</evidence>
<accession>A0A953J324</accession>
<feature type="transmembrane region" description="Helical" evidence="7">
    <location>
        <begin position="126"/>
        <end position="147"/>
    </location>
</feature>
<keyword evidence="7" id="KW-0812">Transmembrane</keyword>
<keyword evidence="1" id="KW-0813">Transport</keyword>